<gene>
    <name evidence="2" type="ORF">HPSA20_1484</name>
</gene>
<organism evidence="2 3">
    <name type="scientific">Helicobacter pylori SouthAfrica20</name>
    <dbReference type="NCBI Taxonomy" id="1352356"/>
    <lineage>
        <taxon>Bacteria</taxon>
        <taxon>Pseudomonadati</taxon>
        <taxon>Campylobacterota</taxon>
        <taxon>Epsilonproteobacteria</taxon>
        <taxon>Campylobacterales</taxon>
        <taxon>Helicobacteraceae</taxon>
        <taxon>Helicobacter</taxon>
    </lineage>
</organism>
<accession>T1UDZ4</accession>
<dbReference type="KEGG" id="hpys:HPSA20_1484"/>
<reference evidence="2 3" key="1">
    <citation type="journal article" date="2013" name="Genome Announc.">
        <title>Genome Sequences of Three hpAfrica2 Strains of Helicobacter pylori.</title>
        <authorList>
            <person name="Duncan S.S."/>
            <person name="Bertoli M.T."/>
            <person name="Kersulyte D."/>
            <person name="Valk P.L."/>
            <person name="Tamma S."/>
            <person name="Segal I."/>
            <person name="McClain M.S."/>
            <person name="Cover T.L."/>
            <person name="Berg D.E."/>
        </authorList>
    </citation>
    <scope>NUCLEOTIDE SEQUENCE [LARGE SCALE GENOMIC DNA]</scope>
    <source>
        <strain evidence="2">SouthAfrica20</strain>
    </source>
</reference>
<sequence length="41" mass="4848">MYHSHNDQLTPPNYAPYNNAFQNDSELKQRFNFCVILKTTS</sequence>
<proteinExistence type="predicted"/>
<name>T1UDZ4_HELPX</name>
<protein>
    <submittedName>
        <fullName evidence="2">Uncharacterized protein</fullName>
    </submittedName>
</protein>
<dbReference type="EMBL" id="CP006691">
    <property type="protein sequence ID" value="AGT74693.1"/>
    <property type="molecule type" value="Genomic_DNA"/>
</dbReference>
<evidence type="ECO:0000256" key="1">
    <source>
        <dbReference type="SAM" id="MobiDB-lite"/>
    </source>
</evidence>
<dbReference type="Proteomes" id="UP000015920">
    <property type="component" value="Chromosome"/>
</dbReference>
<dbReference type="HOGENOM" id="CLU_3271150_0_0_7"/>
<dbReference type="PATRIC" id="fig|1352356.3.peg.1445"/>
<evidence type="ECO:0000313" key="3">
    <source>
        <dbReference type="Proteomes" id="UP000015920"/>
    </source>
</evidence>
<evidence type="ECO:0000313" key="2">
    <source>
        <dbReference type="EMBL" id="AGT74693.1"/>
    </source>
</evidence>
<dbReference type="AlphaFoldDB" id="T1UDZ4"/>
<feature type="region of interest" description="Disordered" evidence="1">
    <location>
        <begin position="1"/>
        <end position="21"/>
    </location>
</feature>